<accession>A0ABN3W764</accession>
<evidence type="ECO:0000313" key="1">
    <source>
        <dbReference type="EMBL" id="GAA2894173.1"/>
    </source>
</evidence>
<dbReference type="Proteomes" id="UP001500831">
    <property type="component" value="Unassembled WGS sequence"/>
</dbReference>
<comment type="caution">
    <text evidence="1">The sequence shown here is derived from an EMBL/GenBank/DDBJ whole genome shotgun (WGS) entry which is preliminary data.</text>
</comment>
<name>A0ABN3W764_9ACTN</name>
<proteinExistence type="predicted"/>
<evidence type="ECO:0008006" key="3">
    <source>
        <dbReference type="Google" id="ProtNLM"/>
    </source>
</evidence>
<sequence length="95" mass="10599">MVRKAPGQAGFAVITRCRVVEHTLAWLTAHRRLVRDYERHPATSEAIIRWAGSAAWFAASRVAVPPRAGRHVFLFGTSQPERQALQPHRQAAPPP</sequence>
<gene>
    <name evidence="1" type="ORF">GCM10010517_58830</name>
</gene>
<keyword evidence="2" id="KW-1185">Reference proteome</keyword>
<organism evidence="1 2">
    <name type="scientific">Streptosporangium fragile</name>
    <dbReference type="NCBI Taxonomy" id="46186"/>
    <lineage>
        <taxon>Bacteria</taxon>
        <taxon>Bacillati</taxon>
        <taxon>Actinomycetota</taxon>
        <taxon>Actinomycetes</taxon>
        <taxon>Streptosporangiales</taxon>
        <taxon>Streptosporangiaceae</taxon>
        <taxon>Streptosporangium</taxon>
    </lineage>
</organism>
<reference evidence="1 2" key="1">
    <citation type="journal article" date="2019" name="Int. J. Syst. Evol. Microbiol.">
        <title>The Global Catalogue of Microorganisms (GCM) 10K type strain sequencing project: providing services to taxonomists for standard genome sequencing and annotation.</title>
        <authorList>
            <consortium name="The Broad Institute Genomics Platform"/>
            <consortium name="The Broad Institute Genome Sequencing Center for Infectious Disease"/>
            <person name="Wu L."/>
            <person name="Ma J."/>
        </authorList>
    </citation>
    <scope>NUCLEOTIDE SEQUENCE [LARGE SCALE GENOMIC DNA]</scope>
    <source>
        <strain evidence="1 2">JCM 6242</strain>
    </source>
</reference>
<protein>
    <recommendedName>
        <fullName evidence="3">Transposase DDE domain-containing protein</fullName>
    </recommendedName>
</protein>
<dbReference type="EMBL" id="BAAAVI010000052">
    <property type="protein sequence ID" value="GAA2894173.1"/>
    <property type="molecule type" value="Genomic_DNA"/>
</dbReference>
<evidence type="ECO:0000313" key="2">
    <source>
        <dbReference type="Proteomes" id="UP001500831"/>
    </source>
</evidence>